<feature type="compositionally biased region" description="Low complexity" evidence="1">
    <location>
        <begin position="15"/>
        <end position="26"/>
    </location>
</feature>
<name>A0A9N9Q126_9HELO</name>
<proteinExistence type="predicted"/>
<feature type="compositionally biased region" description="Polar residues" evidence="1">
    <location>
        <begin position="1"/>
        <end position="14"/>
    </location>
</feature>
<feature type="region of interest" description="Disordered" evidence="1">
    <location>
        <begin position="1"/>
        <end position="71"/>
    </location>
</feature>
<dbReference type="AlphaFoldDB" id="A0A9N9Q126"/>
<dbReference type="OrthoDB" id="3521710at2759"/>
<evidence type="ECO:0000313" key="2">
    <source>
        <dbReference type="EMBL" id="CAG8970922.1"/>
    </source>
</evidence>
<evidence type="ECO:0000313" key="3">
    <source>
        <dbReference type="Proteomes" id="UP000701801"/>
    </source>
</evidence>
<protein>
    <submittedName>
        <fullName evidence="2">Uncharacterized protein</fullName>
    </submittedName>
</protein>
<organism evidence="2 3">
    <name type="scientific">Hymenoscyphus albidus</name>
    <dbReference type="NCBI Taxonomy" id="595503"/>
    <lineage>
        <taxon>Eukaryota</taxon>
        <taxon>Fungi</taxon>
        <taxon>Dikarya</taxon>
        <taxon>Ascomycota</taxon>
        <taxon>Pezizomycotina</taxon>
        <taxon>Leotiomycetes</taxon>
        <taxon>Helotiales</taxon>
        <taxon>Helotiaceae</taxon>
        <taxon>Hymenoscyphus</taxon>
    </lineage>
</organism>
<dbReference type="EMBL" id="CAJVRM010000003">
    <property type="protein sequence ID" value="CAG8970922.1"/>
    <property type="molecule type" value="Genomic_DNA"/>
</dbReference>
<sequence length="83" mass="8998">MSAQQDFTATRLNRSGTASSVSSTGSWLELTHTPRDTRTSSVSSESGGFLALTSVPSRPNPNTARNVTDEDRRLFLLRARNGN</sequence>
<evidence type="ECO:0000256" key="1">
    <source>
        <dbReference type="SAM" id="MobiDB-lite"/>
    </source>
</evidence>
<comment type="caution">
    <text evidence="2">The sequence shown here is derived from an EMBL/GenBank/DDBJ whole genome shotgun (WGS) entry which is preliminary data.</text>
</comment>
<accession>A0A9N9Q126</accession>
<feature type="compositionally biased region" description="Polar residues" evidence="1">
    <location>
        <begin position="54"/>
        <end position="66"/>
    </location>
</feature>
<gene>
    <name evidence="2" type="ORF">HYALB_00000901</name>
</gene>
<reference evidence="2" key="1">
    <citation type="submission" date="2021-07" db="EMBL/GenBank/DDBJ databases">
        <authorList>
            <person name="Durling M."/>
        </authorList>
    </citation>
    <scope>NUCLEOTIDE SEQUENCE</scope>
</reference>
<dbReference type="Proteomes" id="UP000701801">
    <property type="component" value="Unassembled WGS sequence"/>
</dbReference>
<keyword evidence="3" id="KW-1185">Reference proteome</keyword>